<dbReference type="PANTHER" id="PTHR34997">
    <property type="entry name" value="AM15"/>
    <property type="match status" value="1"/>
</dbReference>
<dbReference type="SUPFAM" id="SSF54106">
    <property type="entry name" value="LysM domain"/>
    <property type="match status" value="1"/>
</dbReference>
<keyword evidence="2" id="KW-0732">Signal</keyword>
<evidence type="ECO:0000256" key="2">
    <source>
        <dbReference type="ARBA" id="ARBA00022729"/>
    </source>
</evidence>
<dbReference type="Gene3D" id="3.10.350.10">
    <property type="entry name" value="LysM domain"/>
    <property type="match status" value="1"/>
</dbReference>
<comment type="caution">
    <text evidence="6">The sequence shown here is derived from an EMBL/GenBank/DDBJ whole genome shotgun (WGS) entry which is preliminary data.</text>
</comment>
<reference evidence="6 7" key="1">
    <citation type="submission" date="2017-08" db="EMBL/GenBank/DDBJ databases">
        <title>Harnessing the power of phylogenomics to disentangle the directionality and signatures of interkingdom host jumping in the parasitic fungal genus Tolypocladium.</title>
        <authorList>
            <person name="Quandt C.A."/>
            <person name="Patterson W."/>
            <person name="Spatafora J.W."/>
        </authorList>
    </citation>
    <scope>NUCLEOTIDE SEQUENCE [LARGE SCALE GENOMIC DNA]</scope>
    <source>
        <strain evidence="6 7">CBS 113982</strain>
    </source>
</reference>
<evidence type="ECO:0000256" key="4">
    <source>
        <dbReference type="ARBA" id="ARBA00044955"/>
    </source>
</evidence>
<sequence>FRPLNRRPFACDVGQSNSEVVEAGSGQSKLYSSHLTCEFESGGYLISASLRQRLSVFTSLTNCDAVSYIRTPQPAHYPSTPASKNLLARSLHFPIRLASQPNMRASVVSCAVTVFMAAGVHAGSMPSYSYDPKTPKNCNRWYDNDGRIPCMAIPAVMEITREQYLAWNPSLDKDTCEPYNKKQSYCIGVCEKNCTTSTTTTTSSTTSTTTTVSTSTCGPPVATPTPVQDGMVKGCKVFSLVTKGLTCIDIANQYGLEVSDLVSFNPAFKDCSNLLPGYYACVGIRKPK</sequence>
<keyword evidence="1" id="KW-0147">Chitin-binding</keyword>
<evidence type="ECO:0000256" key="3">
    <source>
        <dbReference type="ARBA" id="ARBA00023026"/>
    </source>
</evidence>
<organism evidence="6 7">
    <name type="scientific">Tolypocladium capitatum</name>
    <dbReference type="NCBI Taxonomy" id="45235"/>
    <lineage>
        <taxon>Eukaryota</taxon>
        <taxon>Fungi</taxon>
        <taxon>Dikarya</taxon>
        <taxon>Ascomycota</taxon>
        <taxon>Pezizomycotina</taxon>
        <taxon>Sordariomycetes</taxon>
        <taxon>Hypocreomycetidae</taxon>
        <taxon>Hypocreales</taxon>
        <taxon>Ophiocordycipitaceae</taxon>
        <taxon>Tolypocladium</taxon>
    </lineage>
</organism>
<evidence type="ECO:0000259" key="5">
    <source>
        <dbReference type="PROSITE" id="PS51782"/>
    </source>
</evidence>
<dbReference type="AlphaFoldDB" id="A0A2K3QHP2"/>
<feature type="domain" description="LysM" evidence="5">
    <location>
        <begin position="237"/>
        <end position="282"/>
    </location>
</feature>
<dbReference type="Proteomes" id="UP000236621">
    <property type="component" value="Unassembled WGS sequence"/>
</dbReference>
<gene>
    <name evidence="6" type="ORF">TCAP_02994</name>
</gene>
<comment type="similarity">
    <text evidence="4">Belongs to the secreted LysM effector family.</text>
</comment>
<dbReference type="GO" id="GO:0008061">
    <property type="term" value="F:chitin binding"/>
    <property type="evidence" value="ECO:0007669"/>
    <property type="project" value="UniProtKB-KW"/>
</dbReference>
<name>A0A2K3QHP2_9HYPO</name>
<protein>
    <recommendedName>
        <fullName evidence="5">LysM domain-containing protein</fullName>
    </recommendedName>
</protein>
<evidence type="ECO:0000313" key="7">
    <source>
        <dbReference type="Proteomes" id="UP000236621"/>
    </source>
</evidence>
<dbReference type="InterPro" id="IPR036779">
    <property type="entry name" value="LysM_dom_sf"/>
</dbReference>
<dbReference type="InterPro" id="IPR052210">
    <property type="entry name" value="LysM1-like"/>
</dbReference>
<feature type="non-terminal residue" evidence="6">
    <location>
        <position position="1"/>
    </location>
</feature>
<accession>A0A2K3QHP2</accession>
<dbReference type="InterPro" id="IPR018392">
    <property type="entry name" value="LysM"/>
</dbReference>
<dbReference type="OrthoDB" id="2281372at2759"/>
<dbReference type="PANTHER" id="PTHR34997:SF2">
    <property type="entry name" value="LYSM DOMAIN-CONTAINING PROTEIN-RELATED"/>
    <property type="match status" value="1"/>
</dbReference>
<dbReference type="STRING" id="45235.A0A2K3QHP2"/>
<dbReference type="EMBL" id="NRSZ01000464">
    <property type="protein sequence ID" value="PNY27077.1"/>
    <property type="molecule type" value="Genomic_DNA"/>
</dbReference>
<dbReference type="PROSITE" id="PS51782">
    <property type="entry name" value="LYSM"/>
    <property type="match status" value="1"/>
</dbReference>
<evidence type="ECO:0000313" key="6">
    <source>
        <dbReference type="EMBL" id="PNY27077.1"/>
    </source>
</evidence>
<keyword evidence="7" id="KW-1185">Reference proteome</keyword>
<proteinExistence type="inferred from homology"/>
<dbReference type="CDD" id="cd00118">
    <property type="entry name" value="LysM"/>
    <property type="match status" value="1"/>
</dbReference>
<keyword evidence="3" id="KW-0843">Virulence</keyword>
<evidence type="ECO:0000256" key="1">
    <source>
        <dbReference type="ARBA" id="ARBA00022669"/>
    </source>
</evidence>